<sequence length="717" mass="75840">MRIFSRSFVTRLFAAVPFAASIGLATTLPNAAQAKESAAVSTEHSQATLITALDSTDGSAPLAVALRLRLQPGWHTYGQNPGDAGEPTAVTLTAQGALTGQTDHITWPTPRRIREASLMSYAYTGDVVLPLALSLAPSKNTLTDGSRNTVLNAHATWLVCATLCVPEEATLTLTLPYGPPTPSTQAPLFEAASQATPVPSPYHATIAPNGALHLSGPDLSPVAVKKAWFMPDQSGLIDQPAEQPLTVHNGSLTLKLKRLPEFGPQQLLSGTLVLQDAAGSQHALAQKAEPTSTNPPDETLEAEPETGLFKLVLFAFLGGLILNLMPCVFPILAMKALTVARLGKTERRIQTLSALCYTFGILITFLTLGGLLLGLRMAGNTAGWGFQFQSPLFVTLVTWLLFVMALNLLGVFEFLPVNTGSKNQTTPQHGHWHDILTGILAVVVATPCTAPFMGVAIAGALSGPPVIGLGIFAAMGLGLAAPYLVLTLAPGLAAHLPRPGVWMQYLRQFLAFPLLGTCVWLLWVAALEGGANVVLLLSTGLVLLAFAVWLYGVAQARLIQHGHSRGTAALHGLALLGLIAALALAPALHHLAGQPPTNTTQPATLPKGVEAFTQERFESLKAQGKPVFVDMTAAWCITCLVNERVALDTASIQQAFAQYGVTLLRGDWTNHAPAISAFLKAHHRDGVPLYIYNAGHGPDQILPQILTPGLVLKTITP</sequence>
<reference evidence="11 12" key="1">
    <citation type="submission" date="2012-11" db="EMBL/GenBank/DDBJ databases">
        <title>Whole genome sequence of Acetobacter orientalis 21F-2.</title>
        <authorList>
            <person name="Azuma Y."/>
            <person name="Higashiura N."/>
            <person name="Hirakawa H."/>
            <person name="Matsushita K."/>
        </authorList>
    </citation>
    <scope>NUCLEOTIDE SEQUENCE [LARGE SCALE GENOMIC DNA]</scope>
    <source>
        <strain evidence="11 12">21F-2</strain>
    </source>
</reference>
<dbReference type="InterPro" id="IPR036249">
    <property type="entry name" value="Thioredoxin-like_sf"/>
</dbReference>
<dbReference type="Pfam" id="PF13899">
    <property type="entry name" value="Thioredoxin_7"/>
    <property type="match status" value="1"/>
</dbReference>
<dbReference type="GO" id="GO:0045454">
    <property type="term" value="P:cell redox homeostasis"/>
    <property type="evidence" value="ECO:0007669"/>
    <property type="project" value="TreeGrafter"/>
</dbReference>
<keyword evidence="5 6" id="KW-0472">Membrane</keyword>
<evidence type="ECO:0000313" key="10">
    <source>
        <dbReference type="EMBL" id="BBC79676.1"/>
    </source>
</evidence>
<evidence type="ECO:0000256" key="4">
    <source>
        <dbReference type="ARBA" id="ARBA00022989"/>
    </source>
</evidence>
<dbReference type="GO" id="GO:0017004">
    <property type="term" value="P:cytochrome complex assembly"/>
    <property type="evidence" value="ECO:0007669"/>
    <property type="project" value="UniProtKB-KW"/>
</dbReference>
<evidence type="ECO:0000256" key="5">
    <source>
        <dbReference type="ARBA" id="ARBA00023136"/>
    </source>
</evidence>
<gene>
    <name evidence="11" type="ORF">Abor_010_177</name>
    <name evidence="10" type="ORF">AcetOrient_orf01992</name>
</gene>
<dbReference type="InterPro" id="IPR035671">
    <property type="entry name" value="DsbD_gamma"/>
</dbReference>
<dbReference type="Pfam" id="PF11412">
    <property type="entry name" value="DsbD_N"/>
    <property type="match status" value="1"/>
</dbReference>
<keyword evidence="2 6" id="KW-0812">Transmembrane</keyword>
<dbReference type="Gene3D" id="3.40.30.10">
    <property type="entry name" value="Glutaredoxin"/>
    <property type="match status" value="1"/>
</dbReference>
<feature type="transmembrane region" description="Helical" evidence="6">
    <location>
        <begin position="393"/>
        <end position="415"/>
    </location>
</feature>
<evidence type="ECO:0000256" key="1">
    <source>
        <dbReference type="ARBA" id="ARBA00004141"/>
    </source>
</evidence>
<protein>
    <submittedName>
        <fullName evidence="10">Cytochrome c biogenesis thiol:disulfide interchange protein DsbD</fullName>
    </submittedName>
</protein>
<dbReference type="GO" id="GO:0015035">
    <property type="term" value="F:protein-disulfide reductase activity"/>
    <property type="evidence" value="ECO:0007669"/>
    <property type="project" value="TreeGrafter"/>
</dbReference>
<dbReference type="CDD" id="cd02953">
    <property type="entry name" value="DsbDgamma"/>
    <property type="match status" value="1"/>
</dbReference>
<feature type="domain" description="Cytochrome C biogenesis protein transmembrane" evidence="8">
    <location>
        <begin position="311"/>
        <end position="522"/>
    </location>
</feature>
<keyword evidence="7" id="KW-0732">Signal</keyword>
<feature type="transmembrane region" description="Helical" evidence="6">
    <location>
        <begin position="533"/>
        <end position="554"/>
    </location>
</feature>
<dbReference type="EMBL" id="BAMX01000010">
    <property type="protein sequence ID" value="GAN65614.1"/>
    <property type="molecule type" value="Genomic_DNA"/>
</dbReference>
<dbReference type="Proteomes" id="UP000032670">
    <property type="component" value="Unassembled WGS sequence"/>
</dbReference>
<evidence type="ECO:0000313" key="11">
    <source>
        <dbReference type="EMBL" id="GAN65614.1"/>
    </source>
</evidence>
<feature type="transmembrane region" description="Helical" evidence="6">
    <location>
        <begin position="467"/>
        <end position="489"/>
    </location>
</feature>
<keyword evidence="4 6" id="KW-1133">Transmembrane helix</keyword>
<dbReference type="KEGG" id="aot:AcetOri_orf01992"/>
<dbReference type="InterPro" id="IPR003834">
    <property type="entry name" value="Cyt_c_assmbl_TM_dom"/>
</dbReference>
<feature type="transmembrane region" description="Helical" evidence="6">
    <location>
        <begin position="354"/>
        <end position="373"/>
    </location>
</feature>
<accession>A0A0D6NHW5</accession>
<dbReference type="InterPro" id="IPR028250">
    <property type="entry name" value="DsbDN"/>
</dbReference>
<dbReference type="PANTHER" id="PTHR32234">
    <property type="entry name" value="THIOL:DISULFIDE INTERCHANGE PROTEIN DSBD"/>
    <property type="match status" value="1"/>
</dbReference>
<feature type="transmembrane region" description="Helical" evidence="6">
    <location>
        <begin position="435"/>
        <end position="461"/>
    </location>
</feature>
<feature type="signal peptide" evidence="7">
    <location>
        <begin position="1"/>
        <end position="34"/>
    </location>
</feature>
<evidence type="ECO:0000256" key="2">
    <source>
        <dbReference type="ARBA" id="ARBA00022692"/>
    </source>
</evidence>
<evidence type="ECO:0000256" key="6">
    <source>
        <dbReference type="SAM" id="Phobius"/>
    </source>
</evidence>
<accession>A0A2Z5ZGY2</accession>
<organism evidence="10 13">
    <name type="scientific">Acetobacter orientalis</name>
    <dbReference type="NCBI Taxonomy" id="146474"/>
    <lineage>
        <taxon>Bacteria</taxon>
        <taxon>Pseudomonadati</taxon>
        <taxon>Pseudomonadota</taxon>
        <taxon>Alphaproteobacteria</taxon>
        <taxon>Acetobacterales</taxon>
        <taxon>Acetobacteraceae</taxon>
        <taxon>Acetobacter</taxon>
    </lineage>
</organism>
<dbReference type="STRING" id="1231341.Abor_010_177"/>
<feature type="transmembrane region" description="Helical" evidence="6">
    <location>
        <begin position="566"/>
        <end position="588"/>
    </location>
</feature>
<dbReference type="Proteomes" id="UP000270034">
    <property type="component" value="Chromosome"/>
</dbReference>
<evidence type="ECO:0000259" key="8">
    <source>
        <dbReference type="Pfam" id="PF02683"/>
    </source>
</evidence>
<dbReference type="PANTHER" id="PTHR32234:SF3">
    <property type="entry name" value="SUPPRESSION OF COPPER SENSITIVITY PROTEIN"/>
    <property type="match status" value="1"/>
</dbReference>
<dbReference type="RefSeq" id="WP_084594371.1">
    <property type="nucleotide sequence ID" value="NZ_BAMX01000010.1"/>
</dbReference>
<feature type="chain" id="PRO_5033777482" evidence="7">
    <location>
        <begin position="35"/>
        <end position="717"/>
    </location>
</feature>
<keyword evidence="3" id="KW-0201">Cytochrome c-type biogenesis</keyword>
<keyword evidence="12" id="KW-1185">Reference proteome</keyword>
<reference evidence="10 13" key="2">
    <citation type="submission" date="2018-02" db="EMBL/GenBank/DDBJ databases">
        <title>Acetobacter orientalis genome.</title>
        <authorList>
            <person name="Nakashima N."/>
            <person name="Tamura T."/>
        </authorList>
    </citation>
    <scope>NUCLEOTIDE SEQUENCE [LARGE SCALE GENOMIC DNA]</scope>
    <source>
        <strain evidence="10 13">FAN1</strain>
    </source>
</reference>
<proteinExistence type="predicted"/>
<dbReference type="AlphaFoldDB" id="A0A2Z5ZGY2"/>
<comment type="subcellular location">
    <subcellularLocation>
        <location evidence="1">Membrane</location>
        <topology evidence="1">Multi-pass membrane protein</topology>
    </subcellularLocation>
</comment>
<dbReference type="SUPFAM" id="SSF52833">
    <property type="entry name" value="Thioredoxin-like"/>
    <property type="match status" value="1"/>
</dbReference>
<dbReference type="GO" id="GO:0016020">
    <property type="term" value="C:membrane"/>
    <property type="evidence" value="ECO:0007669"/>
    <property type="project" value="UniProtKB-SubCell"/>
</dbReference>
<evidence type="ECO:0000256" key="7">
    <source>
        <dbReference type="SAM" id="SignalP"/>
    </source>
</evidence>
<evidence type="ECO:0000313" key="13">
    <source>
        <dbReference type="Proteomes" id="UP000270034"/>
    </source>
</evidence>
<evidence type="ECO:0000313" key="12">
    <source>
        <dbReference type="Proteomes" id="UP000032670"/>
    </source>
</evidence>
<feature type="domain" description="Thiol:disulfide interchange protein DsbD N-terminal" evidence="9">
    <location>
        <begin position="63"/>
        <end position="174"/>
    </location>
</feature>
<name>A0A2Z5ZGY2_9PROT</name>
<evidence type="ECO:0000259" key="9">
    <source>
        <dbReference type="Pfam" id="PF11412"/>
    </source>
</evidence>
<evidence type="ECO:0000256" key="3">
    <source>
        <dbReference type="ARBA" id="ARBA00022748"/>
    </source>
</evidence>
<dbReference type="EMBL" id="AP018515">
    <property type="protein sequence ID" value="BBC79676.1"/>
    <property type="molecule type" value="Genomic_DNA"/>
</dbReference>
<feature type="transmembrane region" description="Helical" evidence="6">
    <location>
        <begin position="311"/>
        <end position="333"/>
    </location>
</feature>
<dbReference type="GeneID" id="76203761"/>
<dbReference type="Pfam" id="PF02683">
    <property type="entry name" value="DsbD_TM"/>
    <property type="match status" value="1"/>
</dbReference>
<feature type="transmembrane region" description="Helical" evidence="6">
    <location>
        <begin position="509"/>
        <end position="527"/>
    </location>
</feature>